<reference evidence="2" key="1">
    <citation type="submission" date="2020-11" db="EMBL/GenBank/DDBJ databases">
        <authorList>
            <consortium name="DOE Joint Genome Institute"/>
            <person name="Ahrendt S."/>
            <person name="Riley R."/>
            <person name="Andreopoulos W."/>
            <person name="Labutti K."/>
            <person name="Pangilinan J."/>
            <person name="Ruiz-Duenas F.J."/>
            <person name="Barrasa J.M."/>
            <person name="Sanchez-Garcia M."/>
            <person name="Camarero S."/>
            <person name="Miyauchi S."/>
            <person name="Serrano A."/>
            <person name="Linde D."/>
            <person name="Babiker R."/>
            <person name="Drula E."/>
            <person name="Ayuso-Fernandez I."/>
            <person name="Pacheco R."/>
            <person name="Padilla G."/>
            <person name="Ferreira P."/>
            <person name="Barriuso J."/>
            <person name="Kellner H."/>
            <person name="Castanera R."/>
            <person name="Alfaro M."/>
            <person name="Ramirez L."/>
            <person name="Pisabarro A.G."/>
            <person name="Kuo A."/>
            <person name="Tritt A."/>
            <person name="Lipzen A."/>
            <person name="He G."/>
            <person name="Yan M."/>
            <person name="Ng V."/>
            <person name="Cullen D."/>
            <person name="Martin F."/>
            <person name="Rosso M.-N."/>
            <person name="Henrissat B."/>
            <person name="Hibbett D."/>
            <person name="Martinez A.T."/>
            <person name="Grigoriev I.V."/>
        </authorList>
    </citation>
    <scope>NUCLEOTIDE SEQUENCE</scope>
    <source>
        <strain evidence="2">CBS 506.95</strain>
    </source>
</reference>
<feature type="compositionally biased region" description="Low complexity" evidence="1">
    <location>
        <begin position="553"/>
        <end position="569"/>
    </location>
</feature>
<evidence type="ECO:0000313" key="3">
    <source>
        <dbReference type="Proteomes" id="UP000807306"/>
    </source>
</evidence>
<evidence type="ECO:0000313" key="2">
    <source>
        <dbReference type="EMBL" id="KAF9525255.1"/>
    </source>
</evidence>
<feature type="compositionally biased region" description="Polar residues" evidence="1">
    <location>
        <begin position="624"/>
        <end position="638"/>
    </location>
</feature>
<feature type="compositionally biased region" description="Acidic residues" evidence="1">
    <location>
        <begin position="381"/>
        <end position="391"/>
    </location>
</feature>
<evidence type="ECO:0000256" key="1">
    <source>
        <dbReference type="SAM" id="MobiDB-lite"/>
    </source>
</evidence>
<accession>A0A9P6EA31</accession>
<sequence>MTAKRVNYAAGQVPVKSQDKALRSSGTSTNTKVDFQESETTRLGYPSVSSRYNSAMTNDAPSYHGDVSISADYDSVSSSPADLGETPKSFADILPPSLITSSSLSAAKYYKKSKFTKAVRRFTVTSSAPSTGAENVVSVLPSSKSHTRGLSLDAQTSQRERAKRHPEGNFASPCTPPVATTTMEQTSVQEKETSHYGTNTFNTMFMPRKPSAMKKMVKTLRRTISSAGTFQSEKPTDLSITITKKSSKSGKAGKRNTIPSTKSSGKGGDKGPFHPTPPSKLLATFTAWSIETPPLTPDILDYRAFRRFSLDPNLACEGPHLSRTLNLVSQMTTKHVTYAADLAPAQNHAPPTPSSGMRVKIQVPEKPPKPSRSTHSPPSSEIDEDDDDDANSDSYSFISTPSDSPSPSPTSTEPPRTFADILPPTLITTSSISETGYYNKSKFANKGKGKNKTRKRSTLASAMPITDTNNTISGLPSTSSYRGLPPNAPAIPNHKSRKPSDDDEDFETPWAPSTATTTLERMRAPDDKPFKYDPKSYSPSPASTKGHGHAKSYSHSSTFSTSSAASNHTKNSPSSSRVKEMMTSLRRSITSARGKGAVGVGTDRSYLKKHAMSKSEDFGREGEGSSSVFGTLSKSSGTGAKGDEGYSALSD</sequence>
<dbReference type="Proteomes" id="UP000807306">
    <property type="component" value="Unassembled WGS sequence"/>
</dbReference>
<feature type="region of interest" description="Disordered" evidence="1">
    <location>
        <begin position="227"/>
        <end position="278"/>
    </location>
</feature>
<name>A0A9P6EA31_9AGAR</name>
<feature type="region of interest" description="Disordered" evidence="1">
    <location>
        <begin position="1"/>
        <end position="46"/>
    </location>
</feature>
<feature type="compositionally biased region" description="Polar residues" evidence="1">
    <location>
        <begin position="466"/>
        <end position="481"/>
    </location>
</feature>
<gene>
    <name evidence="2" type="ORF">CPB83DRAFT_909274</name>
</gene>
<feature type="compositionally biased region" description="Basic residues" evidence="1">
    <location>
        <begin position="245"/>
        <end position="254"/>
    </location>
</feature>
<feature type="compositionally biased region" description="Basic and acidic residues" evidence="1">
    <location>
        <begin position="520"/>
        <end position="534"/>
    </location>
</feature>
<feature type="compositionally biased region" description="Low complexity" evidence="1">
    <location>
        <begin position="392"/>
        <end position="417"/>
    </location>
</feature>
<feature type="compositionally biased region" description="Polar residues" evidence="1">
    <location>
        <begin position="24"/>
        <end position="33"/>
    </location>
</feature>
<proteinExistence type="predicted"/>
<dbReference type="EMBL" id="MU157886">
    <property type="protein sequence ID" value="KAF9525255.1"/>
    <property type="molecule type" value="Genomic_DNA"/>
</dbReference>
<dbReference type="AlphaFoldDB" id="A0A9P6EA31"/>
<feature type="region of interest" description="Disordered" evidence="1">
    <location>
        <begin position="140"/>
        <end position="178"/>
    </location>
</feature>
<protein>
    <submittedName>
        <fullName evidence="2">Uncharacterized protein</fullName>
    </submittedName>
</protein>
<organism evidence="2 3">
    <name type="scientific">Crepidotus variabilis</name>
    <dbReference type="NCBI Taxonomy" id="179855"/>
    <lineage>
        <taxon>Eukaryota</taxon>
        <taxon>Fungi</taxon>
        <taxon>Dikarya</taxon>
        <taxon>Basidiomycota</taxon>
        <taxon>Agaricomycotina</taxon>
        <taxon>Agaricomycetes</taxon>
        <taxon>Agaricomycetidae</taxon>
        <taxon>Agaricales</taxon>
        <taxon>Agaricineae</taxon>
        <taxon>Crepidotaceae</taxon>
        <taxon>Crepidotus</taxon>
    </lineage>
</organism>
<feature type="region of interest" description="Disordered" evidence="1">
    <location>
        <begin position="441"/>
        <end position="651"/>
    </location>
</feature>
<feature type="region of interest" description="Disordered" evidence="1">
    <location>
        <begin position="342"/>
        <end position="424"/>
    </location>
</feature>
<feature type="compositionally biased region" description="Basic residues" evidence="1">
    <location>
        <begin position="443"/>
        <end position="457"/>
    </location>
</feature>
<comment type="caution">
    <text evidence="2">The sequence shown here is derived from an EMBL/GenBank/DDBJ whole genome shotgun (WGS) entry which is preliminary data.</text>
</comment>
<feature type="region of interest" description="Disordered" evidence="1">
    <location>
        <begin position="187"/>
        <end position="206"/>
    </location>
</feature>
<feature type="compositionally biased region" description="Basic and acidic residues" evidence="1">
    <location>
        <begin position="613"/>
        <end position="623"/>
    </location>
</feature>
<keyword evidence="3" id="KW-1185">Reference proteome</keyword>